<name>A0A921GA10_9FIRM</name>
<feature type="domain" description="CSD" evidence="7">
    <location>
        <begin position="1"/>
        <end position="63"/>
    </location>
</feature>
<dbReference type="PROSITE" id="PS51857">
    <property type="entry name" value="CSD_2"/>
    <property type="match status" value="1"/>
</dbReference>
<dbReference type="CDD" id="cd04458">
    <property type="entry name" value="CSP_CDS"/>
    <property type="match status" value="1"/>
</dbReference>
<proteinExistence type="predicted"/>
<keyword evidence="5" id="KW-0010">Activator</keyword>
<accession>A0A921GA10</accession>
<reference evidence="8" key="1">
    <citation type="journal article" date="2021" name="PeerJ">
        <title>Extensive microbial diversity within the chicken gut microbiome revealed by metagenomics and culture.</title>
        <authorList>
            <person name="Gilroy R."/>
            <person name="Ravi A."/>
            <person name="Getino M."/>
            <person name="Pursley I."/>
            <person name="Horton D.L."/>
            <person name="Alikhan N.F."/>
            <person name="Baker D."/>
            <person name="Gharbi K."/>
            <person name="Hall N."/>
            <person name="Watson M."/>
            <person name="Adriaenssens E.M."/>
            <person name="Foster-Nyarko E."/>
            <person name="Jarju S."/>
            <person name="Secka A."/>
            <person name="Antonio M."/>
            <person name="Oren A."/>
            <person name="Chaudhuri R.R."/>
            <person name="La Ragione R."/>
            <person name="Hildebrand F."/>
            <person name="Pallen M.J."/>
        </authorList>
    </citation>
    <scope>NUCLEOTIDE SEQUENCE</scope>
    <source>
        <strain evidence="8">CHK193-16274</strain>
    </source>
</reference>
<evidence type="ECO:0000256" key="6">
    <source>
        <dbReference type="ARBA" id="ARBA00023163"/>
    </source>
</evidence>
<dbReference type="PRINTS" id="PR00050">
    <property type="entry name" value="COLDSHOCK"/>
</dbReference>
<evidence type="ECO:0000313" key="9">
    <source>
        <dbReference type="Proteomes" id="UP000749320"/>
    </source>
</evidence>
<keyword evidence="4" id="KW-0238">DNA-binding</keyword>
<evidence type="ECO:0000256" key="3">
    <source>
        <dbReference type="ARBA" id="ARBA00023015"/>
    </source>
</evidence>
<evidence type="ECO:0000256" key="1">
    <source>
        <dbReference type="ARBA" id="ARBA00004496"/>
    </source>
</evidence>
<dbReference type="PANTHER" id="PTHR46565:SF20">
    <property type="entry name" value="COLD SHOCK DOMAIN-CONTAINING PROTEIN 4"/>
    <property type="match status" value="1"/>
</dbReference>
<keyword evidence="3" id="KW-0805">Transcription regulation</keyword>
<comment type="caution">
    <text evidence="8">The sequence shown here is derived from an EMBL/GenBank/DDBJ whole genome shotgun (WGS) entry which is preliminary data.</text>
</comment>
<organism evidence="8 9">
    <name type="scientific">Thomasclavelia spiroformis</name>
    <dbReference type="NCBI Taxonomy" id="29348"/>
    <lineage>
        <taxon>Bacteria</taxon>
        <taxon>Bacillati</taxon>
        <taxon>Bacillota</taxon>
        <taxon>Erysipelotrichia</taxon>
        <taxon>Erysipelotrichales</taxon>
        <taxon>Coprobacillaceae</taxon>
        <taxon>Thomasclavelia</taxon>
    </lineage>
</organism>
<dbReference type="Proteomes" id="UP000749320">
    <property type="component" value="Unassembled WGS sequence"/>
</dbReference>
<dbReference type="SUPFAM" id="SSF50249">
    <property type="entry name" value="Nucleic acid-binding proteins"/>
    <property type="match status" value="1"/>
</dbReference>
<evidence type="ECO:0000256" key="2">
    <source>
        <dbReference type="ARBA" id="ARBA00022490"/>
    </source>
</evidence>
<comment type="subcellular location">
    <subcellularLocation>
        <location evidence="1">Cytoplasm</location>
    </subcellularLocation>
</comment>
<protein>
    <submittedName>
        <fullName evidence="8">Cold shock domain-containing protein</fullName>
    </submittedName>
</protein>
<evidence type="ECO:0000259" key="7">
    <source>
        <dbReference type="PROSITE" id="PS51857"/>
    </source>
</evidence>
<dbReference type="AlphaFoldDB" id="A0A921GA10"/>
<dbReference type="GO" id="GO:0003677">
    <property type="term" value="F:DNA binding"/>
    <property type="evidence" value="ECO:0007669"/>
    <property type="project" value="UniProtKB-KW"/>
</dbReference>
<keyword evidence="2" id="KW-0963">Cytoplasm</keyword>
<dbReference type="SMART" id="SM00357">
    <property type="entry name" value="CSP"/>
    <property type="match status" value="1"/>
</dbReference>
<dbReference type="InterPro" id="IPR011129">
    <property type="entry name" value="CSD"/>
</dbReference>
<dbReference type="InterPro" id="IPR012156">
    <property type="entry name" value="Cold_shock_CspA"/>
</dbReference>
<dbReference type="PANTHER" id="PTHR46565">
    <property type="entry name" value="COLD SHOCK DOMAIN PROTEIN 2"/>
    <property type="match status" value="1"/>
</dbReference>
<dbReference type="PIRSF" id="PIRSF002599">
    <property type="entry name" value="Cold_shock_A"/>
    <property type="match status" value="1"/>
</dbReference>
<gene>
    <name evidence="8" type="ORF">K8V91_03205</name>
</gene>
<evidence type="ECO:0000313" key="8">
    <source>
        <dbReference type="EMBL" id="HJF39907.1"/>
    </source>
</evidence>
<dbReference type="Gene3D" id="2.40.50.140">
    <property type="entry name" value="Nucleic acid-binding proteins"/>
    <property type="match status" value="1"/>
</dbReference>
<dbReference type="InterPro" id="IPR002059">
    <property type="entry name" value="CSP_DNA-bd"/>
</dbReference>
<dbReference type="EMBL" id="DYWV01000110">
    <property type="protein sequence ID" value="HJF39907.1"/>
    <property type="molecule type" value="Genomic_DNA"/>
</dbReference>
<evidence type="ECO:0000256" key="4">
    <source>
        <dbReference type="ARBA" id="ARBA00023125"/>
    </source>
</evidence>
<dbReference type="GO" id="GO:0005737">
    <property type="term" value="C:cytoplasm"/>
    <property type="evidence" value="ECO:0007669"/>
    <property type="project" value="UniProtKB-SubCell"/>
</dbReference>
<keyword evidence="6" id="KW-0804">Transcription</keyword>
<reference evidence="8" key="2">
    <citation type="submission" date="2021-09" db="EMBL/GenBank/DDBJ databases">
        <authorList>
            <person name="Gilroy R."/>
        </authorList>
    </citation>
    <scope>NUCLEOTIDE SEQUENCE</scope>
    <source>
        <strain evidence="8">CHK193-16274</strain>
    </source>
</reference>
<sequence>MKGKVKWFDAQLGYGFIQSEEVENDIYVHFSEIMMNGFKTLDEGDLVKFDYDPELKKAVNVYKIEQEEVETVA</sequence>
<dbReference type="InterPro" id="IPR012340">
    <property type="entry name" value="NA-bd_OB-fold"/>
</dbReference>
<evidence type="ECO:0000256" key="5">
    <source>
        <dbReference type="ARBA" id="ARBA00023159"/>
    </source>
</evidence>
<dbReference type="Pfam" id="PF00313">
    <property type="entry name" value="CSD"/>
    <property type="match status" value="1"/>
</dbReference>